<comment type="cofactor">
    <cofactor evidence="7">
        <name>Mn(2+)</name>
        <dbReference type="ChEBI" id="CHEBI:29035"/>
    </cofactor>
</comment>
<dbReference type="PROSITE" id="PS00892">
    <property type="entry name" value="HIT_1"/>
    <property type="match status" value="1"/>
</dbReference>
<evidence type="ECO:0000313" key="10">
    <source>
        <dbReference type="EMBL" id="KAH8992426.1"/>
    </source>
</evidence>
<gene>
    <name evidence="10" type="ORF">EDB92DRAFT_1797067</name>
</gene>
<keyword evidence="1 7" id="KW-0547">Nucleotide-binding</keyword>
<dbReference type="InterPro" id="IPR011146">
    <property type="entry name" value="HIT-like"/>
</dbReference>
<dbReference type="InterPro" id="IPR039383">
    <property type="entry name" value="FHIT"/>
</dbReference>
<dbReference type="Pfam" id="PF01230">
    <property type="entry name" value="HIT"/>
    <property type="match status" value="1"/>
</dbReference>
<comment type="caution">
    <text evidence="10">The sequence shown here is derived from an EMBL/GenBank/DDBJ whole genome shotgun (WGS) entry which is preliminary data.</text>
</comment>
<feature type="short sequence motif" description="Histidine triad motif" evidence="6">
    <location>
        <begin position="95"/>
        <end position="99"/>
    </location>
</feature>
<dbReference type="InterPro" id="IPR036265">
    <property type="entry name" value="HIT-like_sf"/>
</dbReference>
<name>A0AAD4LIE3_9AGAM</name>
<evidence type="ECO:0000256" key="7">
    <source>
        <dbReference type="RuleBase" id="RU366076"/>
    </source>
</evidence>
<feature type="binding site" evidence="4">
    <location>
        <position position="99"/>
    </location>
    <ligand>
        <name>substrate</name>
    </ligand>
</feature>
<keyword evidence="2 7" id="KW-0378">Hydrolase</keyword>
<keyword evidence="11" id="KW-1185">Reference proteome</keyword>
<dbReference type="GO" id="GO:0000166">
    <property type="term" value="F:nucleotide binding"/>
    <property type="evidence" value="ECO:0007669"/>
    <property type="project" value="UniProtKB-KW"/>
</dbReference>
<evidence type="ECO:0000256" key="8">
    <source>
        <dbReference type="SAM" id="MobiDB-lite"/>
    </source>
</evidence>
<dbReference type="AlphaFoldDB" id="A0AAD4LIE3"/>
<sequence>MAAPLFFSTFEVTRQAFHRTALAYAIVNLKPIVPGHVLVCSTRPVPRLTDLRTDELAELMRAVQRVGRVVERAYDADGLTVACQDGRASGQTVPHVHFHVLPRRLQGDRFAGSHSDDLYPELEKQESTLPQDFTSAAHGSPEPLKMDADAARKPRTHEDMEQEAKWLAGFFEADE</sequence>
<feature type="compositionally biased region" description="Basic and acidic residues" evidence="8">
    <location>
        <begin position="144"/>
        <end position="161"/>
    </location>
</feature>
<dbReference type="PANTHER" id="PTHR46243:SF1">
    <property type="entry name" value="BIS(5'-ADENOSYL)-TRIPHOSPHATASE"/>
    <property type="match status" value="1"/>
</dbReference>
<evidence type="ECO:0000256" key="6">
    <source>
        <dbReference type="PROSITE-ProRule" id="PRU00464"/>
    </source>
</evidence>
<proteinExistence type="predicted"/>
<organism evidence="10 11">
    <name type="scientific">Lactarius akahatsu</name>
    <dbReference type="NCBI Taxonomy" id="416441"/>
    <lineage>
        <taxon>Eukaryota</taxon>
        <taxon>Fungi</taxon>
        <taxon>Dikarya</taxon>
        <taxon>Basidiomycota</taxon>
        <taxon>Agaricomycotina</taxon>
        <taxon>Agaricomycetes</taxon>
        <taxon>Russulales</taxon>
        <taxon>Russulaceae</taxon>
        <taxon>Lactarius</taxon>
    </lineage>
</organism>
<dbReference type="Gene3D" id="3.30.428.10">
    <property type="entry name" value="HIT-like"/>
    <property type="match status" value="1"/>
</dbReference>
<protein>
    <recommendedName>
        <fullName evidence="7">Bis(5'-adenosyl)-triphosphatase</fullName>
        <ecNumber evidence="7">3.6.1.29</ecNumber>
    </recommendedName>
</protein>
<dbReference type="Proteomes" id="UP001201163">
    <property type="component" value="Unassembled WGS sequence"/>
</dbReference>
<dbReference type="InterPro" id="IPR051884">
    <property type="entry name" value="Bis(5'-adenosyl)-TPase_reg"/>
</dbReference>
<evidence type="ECO:0000313" key="11">
    <source>
        <dbReference type="Proteomes" id="UP001201163"/>
    </source>
</evidence>
<evidence type="ECO:0000256" key="5">
    <source>
        <dbReference type="PIRSR" id="PIRSR639383-3"/>
    </source>
</evidence>
<evidence type="ECO:0000256" key="4">
    <source>
        <dbReference type="PIRSR" id="PIRSR639383-2"/>
    </source>
</evidence>
<feature type="binding site" evidence="4">
    <location>
        <begin position="90"/>
        <end position="93"/>
    </location>
    <ligand>
        <name>substrate</name>
    </ligand>
</feature>
<feature type="binding site" evidence="4">
    <location>
        <position position="28"/>
    </location>
    <ligand>
        <name>substrate</name>
    </ligand>
</feature>
<dbReference type="EMBL" id="JAKELL010000022">
    <property type="protein sequence ID" value="KAH8992426.1"/>
    <property type="molecule type" value="Genomic_DNA"/>
</dbReference>
<dbReference type="PANTHER" id="PTHR46243">
    <property type="entry name" value="BIS(5'-ADENOSYL)-TRIPHOSPHATASE"/>
    <property type="match status" value="1"/>
</dbReference>
<feature type="active site" description="Tele-AMP-histidine intermediate" evidence="3">
    <location>
        <position position="97"/>
    </location>
</feature>
<dbReference type="SUPFAM" id="SSF54197">
    <property type="entry name" value="HIT-like"/>
    <property type="match status" value="1"/>
</dbReference>
<evidence type="ECO:0000256" key="1">
    <source>
        <dbReference type="ARBA" id="ARBA00022741"/>
    </source>
</evidence>
<feature type="region of interest" description="Disordered" evidence="8">
    <location>
        <begin position="132"/>
        <end position="161"/>
    </location>
</feature>
<feature type="site" description="Important for induction of apoptosis" evidence="5">
    <location>
        <position position="119"/>
    </location>
</feature>
<dbReference type="GO" id="GO:0047710">
    <property type="term" value="F:bis(5'-adenosyl)-triphosphatase activity"/>
    <property type="evidence" value="ECO:0007669"/>
    <property type="project" value="UniProtKB-UniRule"/>
</dbReference>
<evidence type="ECO:0000256" key="2">
    <source>
        <dbReference type="ARBA" id="ARBA00022801"/>
    </source>
</evidence>
<dbReference type="PROSITE" id="PS51084">
    <property type="entry name" value="HIT_2"/>
    <property type="match status" value="1"/>
</dbReference>
<dbReference type="FunFam" id="3.30.428.10:FF:000011">
    <property type="entry name" value="Fragile histidine triad"/>
    <property type="match status" value="1"/>
</dbReference>
<comment type="catalytic activity">
    <reaction evidence="7">
        <text>P(1),P(3)-bis(5'-adenosyl) triphosphate + H2O = AMP + ADP + 2 H(+)</text>
        <dbReference type="Rhea" id="RHEA:13893"/>
        <dbReference type="ChEBI" id="CHEBI:15377"/>
        <dbReference type="ChEBI" id="CHEBI:15378"/>
        <dbReference type="ChEBI" id="CHEBI:58529"/>
        <dbReference type="ChEBI" id="CHEBI:456215"/>
        <dbReference type="ChEBI" id="CHEBI:456216"/>
        <dbReference type="EC" id="3.6.1.29"/>
    </reaction>
</comment>
<dbReference type="InterPro" id="IPR019808">
    <property type="entry name" value="Histidine_triad_CS"/>
</dbReference>
<evidence type="ECO:0000256" key="3">
    <source>
        <dbReference type="PIRSR" id="PIRSR639383-1"/>
    </source>
</evidence>
<dbReference type="CDD" id="cd01275">
    <property type="entry name" value="FHIT"/>
    <property type="match status" value="1"/>
</dbReference>
<reference evidence="10" key="1">
    <citation type="submission" date="2022-01" db="EMBL/GenBank/DDBJ databases">
        <title>Comparative genomics reveals a dynamic genome evolution in the ectomycorrhizal milk-cap (Lactarius) mushrooms.</title>
        <authorList>
            <consortium name="DOE Joint Genome Institute"/>
            <person name="Lebreton A."/>
            <person name="Tang N."/>
            <person name="Kuo A."/>
            <person name="LaButti K."/>
            <person name="Drula E."/>
            <person name="Barry K."/>
            <person name="Clum A."/>
            <person name="Lipzen A."/>
            <person name="Mousain D."/>
            <person name="Ng V."/>
            <person name="Wang R."/>
            <person name="Wang X."/>
            <person name="Dai Y."/>
            <person name="Henrissat B."/>
            <person name="Grigoriev I.V."/>
            <person name="Guerin-Laguette A."/>
            <person name="Yu F."/>
            <person name="Martin F.M."/>
        </authorList>
    </citation>
    <scope>NUCLEOTIDE SEQUENCE</scope>
    <source>
        <strain evidence="10">QP</strain>
    </source>
</reference>
<evidence type="ECO:0000259" key="9">
    <source>
        <dbReference type="PROSITE" id="PS51084"/>
    </source>
</evidence>
<feature type="binding site" evidence="4">
    <location>
        <position position="84"/>
    </location>
    <ligand>
        <name>substrate</name>
    </ligand>
</feature>
<dbReference type="EC" id="3.6.1.29" evidence="7"/>
<feature type="domain" description="HIT" evidence="9">
    <location>
        <begin position="3"/>
        <end position="111"/>
    </location>
</feature>
<accession>A0AAD4LIE3</accession>